<dbReference type="Gene3D" id="3.40.50.10260">
    <property type="entry name" value="YjeF N-terminal domain"/>
    <property type="match status" value="1"/>
</dbReference>
<evidence type="ECO:0000256" key="14">
    <source>
        <dbReference type="ARBA" id="ARBA00025153"/>
    </source>
</evidence>
<keyword evidence="9 18" id="KW-0630">Potassium</keyword>
<name>A0A4Y7WLK9_9BACI</name>
<dbReference type="InterPro" id="IPR004443">
    <property type="entry name" value="YjeF_N_dom"/>
</dbReference>
<comment type="catalytic activity">
    <reaction evidence="16 17 19">
        <text>(6S)-NADPHX + ADP = AMP + phosphate + NADPH + H(+)</text>
        <dbReference type="Rhea" id="RHEA:32235"/>
        <dbReference type="ChEBI" id="CHEBI:15378"/>
        <dbReference type="ChEBI" id="CHEBI:43474"/>
        <dbReference type="ChEBI" id="CHEBI:57783"/>
        <dbReference type="ChEBI" id="CHEBI:64076"/>
        <dbReference type="ChEBI" id="CHEBI:456215"/>
        <dbReference type="ChEBI" id="CHEBI:456216"/>
        <dbReference type="EC" id="4.2.1.136"/>
    </reaction>
</comment>
<comment type="caution">
    <text evidence="22">The sequence shown here is derived from an EMBL/GenBank/DDBJ whole genome shotgun (WGS) entry which is preliminary data.</text>
</comment>
<dbReference type="EC" id="4.2.1.136" evidence="19"/>
<comment type="function">
    <text evidence="18">Catalyzes the epimerization of the S- and R-forms of NAD(P)HX, a damaged form of NAD(P)H that is a result of enzymatic or heat-dependent hydration. This is a prerequisite for the S-specific NAD(P)H-hydrate dehydratase to allow the repair of both epimers of NAD(P)HX.</text>
</comment>
<evidence type="ECO:0000256" key="11">
    <source>
        <dbReference type="ARBA" id="ARBA00023235"/>
    </source>
</evidence>
<evidence type="ECO:0000256" key="10">
    <source>
        <dbReference type="ARBA" id="ARBA00023027"/>
    </source>
</evidence>
<dbReference type="GO" id="GO:0110051">
    <property type="term" value="P:metabolite repair"/>
    <property type="evidence" value="ECO:0007669"/>
    <property type="project" value="TreeGrafter"/>
</dbReference>
<keyword evidence="6 17" id="KW-0547">Nucleotide-binding</keyword>
<feature type="binding site" evidence="17">
    <location>
        <position position="261"/>
    </location>
    <ligand>
        <name>(6S)-NADPHX</name>
        <dbReference type="ChEBI" id="CHEBI:64076"/>
    </ligand>
</feature>
<dbReference type="NCBIfam" id="TIGR00197">
    <property type="entry name" value="yjeF_nterm"/>
    <property type="match status" value="1"/>
</dbReference>
<feature type="binding site" evidence="18">
    <location>
        <position position="126"/>
    </location>
    <ligand>
        <name>K(+)</name>
        <dbReference type="ChEBI" id="CHEBI:29103"/>
    </ligand>
</feature>
<comment type="cofactor">
    <cofactor evidence="18 19">
        <name>K(+)</name>
        <dbReference type="ChEBI" id="CHEBI:29103"/>
    </cofactor>
    <text evidence="18 19">Binds 1 potassium ion per subunit.</text>
</comment>
<evidence type="ECO:0000256" key="5">
    <source>
        <dbReference type="ARBA" id="ARBA00022723"/>
    </source>
</evidence>
<evidence type="ECO:0000256" key="4">
    <source>
        <dbReference type="ARBA" id="ARBA00009524"/>
    </source>
</evidence>
<dbReference type="InterPro" id="IPR030677">
    <property type="entry name" value="Nnr"/>
</dbReference>
<keyword evidence="13" id="KW-0511">Multifunctional enzyme</keyword>
<sequence length="513" mass="56011">MRIVTGEEMASVEAITMNKIGLPGVVLMENAGREIARKLIEQYGDKRYLLLIGAGNNGGDGFAVARMLMEQGITVMTCIIPDESRFVGDAKQHKRIYEQSGYRWKYWHDIEPEWLEMLCDIDIIVDAMIGTGIKGALKDPYPAIIKKLNRSQKEIVSIDLPTGVPADETAISHEAVYAAKTYSLQLMKLSYFLEATKPFYGKMEVLPIGVPPATFKHLEKQRCVWGEEEVFHSWFTSSSFAHKGNNGRVGIIAGNDNMPGAASLVTTAAVQSGAGLLTVGTTRPVIQAIATHVKEAMFTTLSSNEDGLLAPTEKELFAFYENKTVVTIGPGIGRGEHVKDMVSHAITHFKGPLILDADALGVVADCLDSIRKRKEPLIITPHPGEMGMLTGYEVEQIKQRRFEIAEAFARENGIYVVLKGPHTIVAMPDGFLTVNMSGNEGLAKGGSGDVLTGMITALVTRQKTQVALSTSVYLHGYAADLYKKEGWSTESITPSHLIAKLPDAFKVVTSTSY</sequence>
<evidence type="ECO:0000256" key="17">
    <source>
        <dbReference type="HAMAP-Rule" id="MF_01965"/>
    </source>
</evidence>
<keyword evidence="12 17" id="KW-0456">Lyase</keyword>
<dbReference type="EMBL" id="SNUX01000002">
    <property type="protein sequence ID" value="TES49227.1"/>
    <property type="molecule type" value="Genomic_DNA"/>
</dbReference>
<dbReference type="GO" id="GO:0046872">
    <property type="term" value="F:metal ion binding"/>
    <property type="evidence" value="ECO:0007669"/>
    <property type="project" value="UniProtKB-UniRule"/>
</dbReference>
<feature type="binding site" evidence="17">
    <location>
        <position position="382"/>
    </location>
    <ligand>
        <name>(6S)-NADPHX</name>
        <dbReference type="ChEBI" id="CHEBI:64076"/>
    </ligand>
</feature>
<dbReference type="EC" id="5.1.99.6" evidence="19"/>
<comment type="subunit">
    <text evidence="17">Homotetramer.</text>
</comment>
<keyword evidence="10 17" id="KW-0520">NAD</keyword>
<keyword evidence="8 17" id="KW-0521">NADP</keyword>
<dbReference type="AlphaFoldDB" id="A0A4Y7WLK9"/>
<dbReference type="PROSITE" id="PS51385">
    <property type="entry name" value="YJEF_N"/>
    <property type="match status" value="1"/>
</dbReference>
<dbReference type="Pfam" id="PF03853">
    <property type="entry name" value="YjeF_N"/>
    <property type="match status" value="1"/>
</dbReference>
<feature type="binding site" evidence="17">
    <location>
        <position position="449"/>
    </location>
    <ligand>
        <name>(6S)-NADPHX</name>
        <dbReference type="ChEBI" id="CHEBI:64076"/>
    </ligand>
</feature>
<evidence type="ECO:0000256" key="2">
    <source>
        <dbReference type="ARBA" id="ARBA00000909"/>
    </source>
</evidence>
<dbReference type="CDD" id="cd01171">
    <property type="entry name" value="YXKO-related"/>
    <property type="match status" value="1"/>
</dbReference>
<keyword evidence="11 18" id="KW-0413">Isomerase</keyword>
<organism evidence="22 23">
    <name type="scientific">Shouchella lehensis</name>
    <dbReference type="NCBI Taxonomy" id="300825"/>
    <lineage>
        <taxon>Bacteria</taxon>
        <taxon>Bacillati</taxon>
        <taxon>Bacillota</taxon>
        <taxon>Bacilli</taxon>
        <taxon>Bacillales</taxon>
        <taxon>Bacillaceae</taxon>
        <taxon>Shouchella</taxon>
    </lineage>
</organism>
<evidence type="ECO:0000256" key="13">
    <source>
        <dbReference type="ARBA" id="ARBA00023268"/>
    </source>
</evidence>
<dbReference type="Proteomes" id="UP000298210">
    <property type="component" value="Unassembled WGS sequence"/>
</dbReference>
<dbReference type="PROSITE" id="PS01050">
    <property type="entry name" value="YJEF_C_2"/>
    <property type="match status" value="1"/>
</dbReference>
<evidence type="ECO:0000313" key="23">
    <source>
        <dbReference type="Proteomes" id="UP000298210"/>
    </source>
</evidence>
<comment type="similarity">
    <text evidence="18">Belongs to the NnrE/AIBP family.</text>
</comment>
<dbReference type="GO" id="GO:0052856">
    <property type="term" value="F:NAD(P)HX epimerase activity"/>
    <property type="evidence" value="ECO:0007669"/>
    <property type="project" value="UniProtKB-UniRule"/>
</dbReference>
<comment type="function">
    <text evidence="14 19">Bifunctional enzyme that catalyzes the epimerization of the S- and R-forms of NAD(P)HX and the dehydration of the S-form of NAD(P)HX at the expense of ADP, which is converted to AMP. This allows the repair of both epimers of NAD(P)HX, a damaged form of NAD(P)H that is a result of enzymatic or heat-dependent hydration.</text>
</comment>
<comment type="similarity">
    <text evidence="3 19">In the N-terminal section; belongs to the NnrE/AIBP family.</text>
</comment>
<evidence type="ECO:0000256" key="8">
    <source>
        <dbReference type="ARBA" id="ARBA00022857"/>
    </source>
</evidence>
<evidence type="ECO:0000256" key="12">
    <source>
        <dbReference type="ARBA" id="ARBA00023239"/>
    </source>
</evidence>
<dbReference type="SUPFAM" id="SSF53613">
    <property type="entry name" value="Ribokinase-like"/>
    <property type="match status" value="1"/>
</dbReference>
<evidence type="ECO:0000313" key="22">
    <source>
        <dbReference type="EMBL" id="TES49227.1"/>
    </source>
</evidence>
<dbReference type="GO" id="GO:0005524">
    <property type="term" value="F:ATP binding"/>
    <property type="evidence" value="ECO:0007669"/>
    <property type="project" value="UniProtKB-UniRule"/>
</dbReference>
<dbReference type="PANTHER" id="PTHR12592:SF0">
    <property type="entry name" value="ATP-DEPENDENT (S)-NAD(P)H-HYDRATE DEHYDRATASE"/>
    <property type="match status" value="1"/>
</dbReference>
<feature type="domain" description="YjeF C-terminal" evidence="20">
    <location>
        <begin position="226"/>
        <end position="508"/>
    </location>
</feature>
<feature type="binding site" evidence="17">
    <location>
        <position position="331"/>
    </location>
    <ligand>
        <name>(6S)-NADPHX</name>
        <dbReference type="ChEBI" id="CHEBI:64076"/>
    </ligand>
</feature>
<dbReference type="InterPro" id="IPR036652">
    <property type="entry name" value="YjeF_N_dom_sf"/>
</dbReference>
<feature type="binding site" evidence="18">
    <location>
        <begin position="56"/>
        <end position="60"/>
    </location>
    <ligand>
        <name>(6S)-NADPHX</name>
        <dbReference type="ChEBI" id="CHEBI:64076"/>
    </ligand>
</feature>
<dbReference type="Pfam" id="PF01256">
    <property type="entry name" value="Carb_kinase"/>
    <property type="match status" value="1"/>
</dbReference>
<protein>
    <recommendedName>
        <fullName evidence="19">Bifunctional NAD(P)H-hydrate repair enzyme</fullName>
    </recommendedName>
    <alternativeName>
        <fullName evidence="19">Nicotinamide nucleotide repair protein</fullName>
    </alternativeName>
    <domain>
        <recommendedName>
            <fullName evidence="19">ADP-dependent (S)-NAD(P)H-hydrate dehydratase</fullName>
            <ecNumber evidence="19">4.2.1.136</ecNumber>
        </recommendedName>
        <alternativeName>
            <fullName evidence="19">ADP-dependent NAD(P)HX dehydratase</fullName>
        </alternativeName>
    </domain>
    <domain>
        <recommendedName>
            <fullName evidence="19">NAD(P)H-hydrate epimerase</fullName>
            <ecNumber evidence="19">5.1.99.6</ecNumber>
        </recommendedName>
    </domain>
</protein>
<evidence type="ECO:0000259" key="20">
    <source>
        <dbReference type="PROSITE" id="PS51383"/>
    </source>
</evidence>
<evidence type="ECO:0000256" key="15">
    <source>
        <dbReference type="ARBA" id="ARBA00048238"/>
    </source>
</evidence>
<gene>
    <name evidence="18" type="primary">nnrE</name>
    <name evidence="17" type="synonym">nnrD</name>
    <name evidence="22" type="ORF">E2L03_07065</name>
</gene>
<dbReference type="GO" id="GO:0046496">
    <property type="term" value="P:nicotinamide nucleotide metabolic process"/>
    <property type="evidence" value="ECO:0007669"/>
    <property type="project" value="UniProtKB-UniRule"/>
</dbReference>
<evidence type="ECO:0000256" key="9">
    <source>
        <dbReference type="ARBA" id="ARBA00022958"/>
    </source>
</evidence>
<comment type="cofactor">
    <cofactor evidence="17">
        <name>Mg(2+)</name>
        <dbReference type="ChEBI" id="CHEBI:18420"/>
    </cofactor>
</comment>
<evidence type="ECO:0000256" key="16">
    <source>
        <dbReference type="ARBA" id="ARBA00049209"/>
    </source>
</evidence>
<evidence type="ECO:0000256" key="6">
    <source>
        <dbReference type="ARBA" id="ARBA00022741"/>
    </source>
</evidence>
<keyword evidence="5 18" id="KW-0479">Metal-binding</keyword>
<evidence type="ECO:0000256" key="3">
    <source>
        <dbReference type="ARBA" id="ARBA00006001"/>
    </source>
</evidence>
<keyword evidence="7 17" id="KW-0067">ATP-binding</keyword>
<comment type="catalytic activity">
    <reaction evidence="2 18 19">
        <text>(6R)-NADPHX = (6S)-NADPHX</text>
        <dbReference type="Rhea" id="RHEA:32227"/>
        <dbReference type="ChEBI" id="CHEBI:64076"/>
        <dbReference type="ChEBI" id="CHEBI:64077"/>
        <dbReference type="EC" id="5.1.99.6"/>
    </reaction>
</comment>
<dbReference type="SUPFAM" id="SSF64153">
    <property type="entry name" value="YjeF N-terminal domain-like"/>
    <property type="match status" value="1"/>
</dbReference>
<comment type="catalytic activity">
    <reaction evidence="1 18 19">
        <text>(6R)-NADHX = (6S)-NADHX</text>
        <dbReference type="Rhea" id="RHEA:32215"/>
        <dbReference type="ChEBI" id="CHEBI:64074"/>
        <dbReference type="ChEBI" id="CHEBI:64075"/>
        <dbReference type="EC" id="5.1.99.6"/>
    </reaction>
</comment>
<feature type="binding site" evidence="17">
    <location>
        <position position="448"/>
    </location>
    <ligand>
        <name>AMP</name>
        <dbReference type="ChEBI" id="CHEBI:456215"/>
    </ligand>
</feature>
<feature type="binding site" evidence="17">
    <location>
        <begin position="419"/>
        <end position="423"/>
    </location>
    <ligand>
        <name>AMP</name>
        <dbReference type="ChEBI" id="CHEBI:456215"/>
    </ligand>
</feature>
<evidence type="ECO:0000256" key="19">
    <source>
        <dbReference type="PIRNR" id="PIRNR017184"/>
    </source>
</evidence>
<dbReference type="RefSeq" id="WP_124741138.1">
    <property type="nucleotide sequence ID" value="NZ_LDIM01000006.1"/>
</dbReference>
<accession>A0A4Y7WLK9</accession>
<dbReference type="HAMAP" id="MF_01966">
    <property type="entry name" value="NADHX_epimerase"/>
    <property type="match status" value="1"/>
</dbReference>
<proteinExistence type="inferred from homology"/>
<dbReference type="InterPro" id="IPR029056">
    <property type="entry name" value="Ribokinase-like"/>
</dbReference>
<feature type="binding site" evidence="18">
    <location>
        <position position="162"/>
    </location>
    <ligand>
        <name>K(+)</name>
        <dbReference type="ChEBI" id="CHEBI:29103"/>
    </ligand>
</feature>
<evidence type="ECO:0000256" key="7">
    <source>
        <dbReference type="ARBA" id="ARBA00022840"/>
    </source>
</evidence>
<dbReference type="NCBIfam" id="TIGR00196">
    <property type="entry name" value="yjeF_cterm"/>
    <property type="match status" value="1"/>
</dbReference>
<evidence type="ECO:0000259" key="21">
    <source>
        <dbReference type="PROSITE" id="PS51385"/>
    </source>
</evidence>
<comment type="catalytic activity">
    <reaction evidence="15 17 19">
        <text>(6S)-NADHX + ADP = AMP + phosphate + NADH + H(+)</text>
        <dbReference type="Rhea" id="RHEA:32223"/>
        <dbReference type="ChEBI" id="CHEBI:15378"/>
        <dbReference type="ChEBI" id="CHEBI:43474"/>
        <dbReference type="ChEBI" id="CHEBI:57945"/>
        <dbReference type="ChEBI" id="CHEBI:64074"/>
        <dbReference type="ChEBI" id="CHEBI:456215"/>
        <dbReference type="ChEBI" id="CHEBI:456216"/>
        <dbReference type="EC" id="4.2.1.136"/>
    </reaction>
</comment>
<dbReference type="PIRSF" id="PIRSF017184">
    <property type="entry name" value="Nnr"/>
    <property type="match status" value="1"/>
</dbReference>
<feature type="binding site" evidence="18">
    <location>
        <position position="141"/>
    </location>
    <ligand>
        <name>(6S)-NADPHX</name>
        <dbReference type="ChEBI" id="CHEBI:64076"/>
    </ligand>
</feature>
<comment type="similarity">
    <text evidence="17">Belongs to the NnrD/CARKD family.</text>
</comment>
<reference evidence="22 23" key="1">
    <citation type="submission" date="2019-03" db="EMBL/GenBank/DDBJ databases">
        <authorList>
            <person name="Liu G."/>
        </authorList>
    </citation>
    <scope>NUCLEOTIDE SEQUENCE [LARGE SCALE GENOMIC DNA]</scope>
    <source>
        <strain evidence="22 23">DSM 19099</strain>
    </source>
</reference>
<dbReference type="PANTHER" id="PTHR12592">
    <property type="entry name" value="ATP-DEPENDENT (S)-NAD(P)H-HYDRATE DEHYDRATASE FAMILY MEMBER"/>
    <property type="match status" value="1"/>
</dbReference>
<feature type="binding site" evidence="18">
    <location>
        <position position="57"/>
    </location>
    <ligand>
        <name>K(+)</name>
        <dbReference type="ChEBI" id="CHEBI:29103"/>
    </ligand>
</feature>
<dbReference type="InterPro" id="IPR000631">
    <property type="entry name" value="CARKD"/>
</dbReference>
<dbReference type="GO" id="GO:0052855">
    <property type="term" value="F:ADP-dependent NAD(P)H-hydrate dehydratase activity"/>
    <property type="evidence" value="ECO:0007669"/>
    <property type="project" value="UniProtKB-UniRule"/>
</dbReference>
<evidence type="ECO:0000256" key="18">
    <source>
        <dbReference type="HAMAP-Rule" id="MF_01966"/>
    </source>
</evidence>
<comment type="function">
    <text evidence="17">Catalyzes the dehydration of the S-form of NAD(P)HX at the expense of ADP, which is converted to AMP. Together with NAD(P)HX epimerase, which catalyzes the epimerization of the S- and R-forms, the enzyme allows the repair of both epimers of NAD(P)HX, a damaged form of NAD(P)H that is a result of enzymatic or heat-dependent hydration.</text>
</comment>
<evidence type="ECO:0000256" key="1">
    <source>
        <dbReference type="ARBA" id="ARBA00000013"/>
    </source>
</evidence>
<comment type="similarity">
    <text evidence="4 19">In the C-terminal section; belongs to the NnrD/CARKD family.</text>
</comment>
<dbReference type="Gene3D" id="3.40.1190.20">
    <property type="match status" value="1"/>
</dbReference>
<dbReference type="PROSITE" id="PS51383">
    <property type="entry name" value="YJEF_C_3"/>
    <property type="match status" value="1"/>
</dbReference>
<dbReference type="InterPro" id="IPR017953">
    <property type="entry name" value="Carbohydrate_kinase_pred_CS"/>
</dbReference>
<feature type="binding site" evidence="18">
    <location>
        <position position="159"/>
    </location>
    <ligand>
        <name>(6S)-NADPHX</name>
        <dbReference type="ChEBI" id="CHEBI:64076"/>
    </ligand>
</feature>
<feature type="binding site" evidence="18">
    <location>
        <begin position="130"/>
        <end position="136"/>
    </location>
    <ligand>
        <name>(6S)-NADPHX</name>
        <dbReference type="ChEBI" id="CHEBI:64076"/>
    </ligand>
</feature>
<dbReference type="HAMAP" id="MF_01965">
    <property type="entry name" value="NADHX_dehydratase"/>
    <property type="match status" value="1"/>
</dbReference>
<feature type="domain" description="YjeF N-terminal" evidence="21">
    <location>
        <begin position="9"/>
        <end position="216"/>
    </location>
</feature>